<dbReference type="InterPro" id="IPR001750">
    <property type="entry name" value="ND/Mrp_TM"/>
</dbReference>
<feature type="transmembrane region" description="Helical" evidence="5">
    <location>
        <begin position="116"/>
        <end position="133"/>
    </location>
</feature>
<feature type="transmembrane region" description="Helical" evidence="5">
    <location>
        <begin position="139"/>
        <end position="159"/>
    </location>
</feature>
<evidence type="ECO:0000259" key="8">
    <source>
        <dbReference type="Pfam" id="PF00361"/>
    </source>
</evidence>
<dbReference type="AlphaFoldDB" id="A0A401W6A2"/>
<feature type="transmembrane region" description="Helical" evidence="5">
    <location>
        <begin position="85"/>
        <end position="109"/>
    </location>
</feature>
<feature type="transmembrane region" description="Helical" evidence="5">
    <location>
        <begin position="43"/>
        <end position="65"/>
    </location>
</feature>
<feature type="transmembrane region" description="Helical" evidence="5">
    <location>
        <begin position="536"/>
        <end position="557"/>
    </location>
</feature>
<evidence type="ECO:0000313" key="10">
    <source>
        <dbReference type="Proteomes" id="UP000286746"/>
    </source>
</evidence>
<dbReference type="PANTHER" id="PTHR22773">
    <property type="entry name" value="NADH DEHYDROGENASE"/>
    <property type="match status" value="1"/>
</dbReference>
<evidence type="ECO:0000256" key="2">
    <source>
        <dbReference type="ARBA" id="ARBA00022692"/>
    </source>
</evidence>
<feature type="domain" description="NADH:quinone oxidoreductase/Mrp antiporter transmembrane" evidence="8">
    <location>
        <begin position="136"/>
        <end position="440"/>
    </location>
</feature>
<keyword evidence="2 5" id="KW-0812">Transmembrane</keyword>
<evidence type="ECO:0000256" key="1">
    <source>
        <dbReference type="ARBA" id="ARBA00004127"/>
    </source>
</evidence>
<feature type="transmembrane region" description="Helical" evidence="5">
    <location>
        <begin position="215"/>
        <end position="242"/>
    </location>
</feature>
<comment type="caution">
    <text evidence="9">The sequence shown here is derived from an EMBL/GenBank/DDBJ whole genome shotgun (WGS) entry which is preliminary data.</text>
</comment>
<dbReference type="GO" id="GO:0042773">
    <property type="term" value="P:ATP synthesis coupled electron transport"/>
    <property type="evidence" value="ECO:0007669"/>
    <property type="project" value="InterPro"/>
</dbReference>
<sequence length="566" mass="56893">MSSVSSLVQSVDWVAVAPPTVTAVVALAVLVADLFVPRHRKPLLGWCAIGGLALAALSLVPLVAGDRRTFCLTTDPGVCSYAADHFAVVIQFLVLAGALLTALLSVTAVEDHRLPAGEFWFLLLSSAAGAALLPASRDLATLVIALEVASLPAFALVGLRRADRLSSEAALKFFLSSVAATAVMLLGVSFVYAATGSLHLSRVATALTDLPDPQLATLATAGVALTLVGFAFKTAAVPFHFWVPDTYVGAPLPIAAYLSVIGKAVGFSGLILVTVEGFPSYADVWGPAVAVLAALTMTVGNVAALRQAPERAHSAVRLLAWSSVGQAGYLLVPIAAAGYADDAAHAIGATVAYALMYAAVNLGAFGVAALVARTSPANRISDYRGLVSRRPLAALALGFFLLCLAGLPPGIIGLFAKVTVFSAAVDAGLAWLAVVMAVNVVVALYYYLQWTAVLFRTAGETADAEEAVAAEAAAGARVKVGAGAGAGAGSGSGAEAGSEPGRGPGAGGEGPEGARTRAPEAAGPAGLPKAKVPAPLAAAIALAAVLGIVLSGAPQLVLRFASGALL</sequence>
<comment type="catalytic activity">
    <reaction evidence="5">
        <text>a quinone + NADH + 5 H(+)(in) = a quinol + NAD(+) + 4 H(+)(out)</text>
        <dbReference type="Rhea" id="RHEA:57888"/>
        <dbReference type="ChEBI" id="CHEBI:15378"/>
        <dbReference type="ChEBI" id="CHEBI:24646"/>
        <dbReference type="ChEBI" id="CHEBI:57540"/>
        <dbReference type="ChEBI" id="CHEBI:57945"/>
        <dbReference type="ChEBI" id="CHEBI:132124"/>
    </reaction>
</comment>
<keyword evidence="4 5" id="KW-0472">Membrane</keyword>
<feature type="compositionally biased region" description="Gly residues" evidence="7">
    <location>
        <begin position="487"/>
        <end position="511"/>
    </location>
</feature>
<dbReference type="RefSeq" id="WP_125055630.1">
    <property type="nucleotide sequence ID" value="NZ_BHZD01000001.1"/>
</dbReference>
<keyword evidence="5" id="KW-0813">Transport</keyword>
<accession>A0A401W6A2</accession>
<organism evidence="9 10">
    <name type="scientific">Streptomyces paromomycinus</name>
    <name type="common">Streptomyces rimosus subsp. paromomycinus</name>
    <dbReference type="NCBI Taxonomy" id="92743"/>
    <lineage>
        <taxon>Bacteria</taxon>
        <taxon>Bacillati</taxon>
        <taxon>Actinomycetota</taxon>
        <taxon>Actinomycetes</taxon>
        <taxon>Kitasatosporales</taxon>
        <taxon>Streptomycetaceae</taxon>
        <taxon>Streptomyces</taxon>
    </lineage>
</organism>
<keyword evidence="3 5" id="KW-1133">Transmembrane helix</keyword>
<evidence type="ECO:0000313" key="9">
    <source>
        <dbReference type="EMBL" id="GCD44894.1"/>
    </source>
</evidence>
<evidence type="ECO:0000256" key="5">
    <source>
        <dbReference type="HAMAP-Rule" id="MF_00445"/>
    </source>
</evidence>
<comment type="similarity">
    <text evidence="5">Belongs to the complex I subunit 2 family.</text>
</comment>
<dbReference type="GO" id="GO:0012505">
    <property type="term" value="C:endomembrane system"/>
    <property type="evidence" value="ECO:0007669"/>
    <property type="project" value="UniProtKB-SubCell"/>
</dbReference>
<comment type="function">
    <text evidence="5">NDH-1 shuttles electrons from NADH, via FMN and iron-sulfur (Fe-S) centers, to quinones in the respiratory chain. The immediate electron acceptor for the enzyme in this species is believed to be a menaquinone. Couples the redox reaction to proton translocation (for every two electrons transferred, four hydrogen ions are translocated across the cytoplasmic membrane), and thus conserves the redox energy in a proton gradient.</text>
</comment>
<evidence type="ECO:0000256" key="6">
    <source>
        <dbReference type="RuleBase" id="RU000320"/>
    </source>
</evidence>
<dbReference type="HAMAP" id="MF_00445">
    <property type="entry name" value="NDH1_NuoN_1"/>
    <property type="match status" value="1"/>
</dbReference>
<dbReference type="EMBL" id="BHZD01000001">
    <property type="protein sequence ID" value="GCD44894.1"/>
    <property type="molecule type" value="Genomic_DNA"/>
</dbReference>
<dbReference type="Pfam" id="PF00361">
    <property type="entry name" value="Proton_antipo_M"/>
    <property type="match status" value="1"/>
</dbReference>
<feature type="transmembrane region" description="Helical" evidence="5">
    <location>
        <begin position="392"/>
        <end position="416"/>
    </location>
</feature>
<evidence type="ECO:0000256" key="4">
    <source>
        <dbReference type="ARBA" id="ARBA00023136"/>
    </source>
</evidence>
<evidence type="ECO:0000256" key="7">
    <source>
        <dbReference type="SAM" id="MobiDB-lite"/>
    </source>
</evidence>
<dbReference type="GO" id="GO:0050136">
    <property type="term" value="F:NADH dehydrogenase (quinone) (non-electrogenic) activity"/>
    <property type="evidence" value="ECO:0007669"/>
    <property type="project" value="UniProtKB-UniRule"/>
</dbReference>
<keyword evidence="5" id="KW-1003">Cell membrane</keyword>
<feature type="transmembrane region" description="Helical" evidence="5">
    <location>
        <begin position="318"/>
        <end position="340"/>
    </location>
</feature>
<keyword evidence="10" id="KW-1185">Reference proteome</keyword>
<feature type="transmembrane region" description="Helical" evidence="5">
    <location>
        <begin position="285"/>
        <end position="306"/>
    </location>
</feature>
<feature type="transmembrane region" description="Helical" evidence="5">
    <location>
        <begin position="171"/>
        <end position="195"/>
    </location>
</feature>
<gene>
    <name evidence="9" type="primary">nuoN_2</name>
    <name evidence="5" type="synonym">nuoN</name>
    <name evidence="9" type="ORF">GKJPGBOP_04609</name>
</gene>
<dbReference type="GO" id="GO:0048038">
    <property type="term" value="F:quinone binding"/>
    <property type="evidence" value="ECO:0007669"/>
    <property type="project" value="UniProtKB-KW"/>
</dbReference>
<proteinExistence type="inferred from homology"/>
<name>A0A401W6A2_STREY</name>
<keyword evidence="5" id="KW-1278">Translocase</keyword>
<reference evidence="9 10" key="1">
    <citation type="submission" date="2018-11" db="EMBL/GenBank/DDBJ databases">
        <title>Whole genome sequence of Streptomyces paromomycinus NBRC 15454(T).</title>
        <authorList>
            <person name="Komaki H."/>
            <person name="Tamura T."/>
        </authorList>
    </citation>
    <scope>NUCLEOTIDE SEQUENCE [LARGE SCALE GENOMIC DNA]</scope>
    <source>
        <strain evidence="9 10">NBRC 15454</strain>
    </source>
</reference>
<dbReference type="GO" id="GO:0005886">
    <property type="term" value="C:plasma membrane"/>
    <property type="evidence" value="ECO:0007669"/>
    <property type="project" value="UniProtKB-SubCell"/>
</dbReference>
<evidence type="ECO:0000256" key="3">
    <source>
        <dbReference type="ARBA" id="ARBA00022989"/>
    </source>
</evidence>
<comment type="subunit">
    <text evidence="5">NDH-1 is composed of 14 different subunits. Subunits NuoA, H, J, K, L, M, N constitute the membrane sector of the complex.</text>
</comment>
<comment type="subcellular location">
    <subcellularLocation>
        <location evidence="5">Cell membrane</location>
        <topology evidence="5">Multi-pass membrane protein</topology>
    </subcellularLocation>
    <subcellularLocation>
        <location evidence="1">Endomembrane system</location>
        <topology evidence="1">Multi-pass membrane protein</topology>
    </subcellularLocation>
    <subcellularLocation>
        <location evidence="6">Membrane</location>
        <topology evidence="6">Multi-pass membrane protein</topology>
    </subcellularLocation>
</comment>
<keyword evidence="5" id="KW-0874">Quinone</keyword>
<dbReference type="EC" id="7.1.1.-" evidence="5"/>
<dbReference type="Proteomes" id="UP000286746">
    <property type="component" value="Unassembled WGS sequence"/>
</dbReference>
<protein>
    <recommendedName>
        <fullName evidence="5">NADH-quinone oxidoreductase subunit N</fullName>
        <ecNumber evidence="5">7.1.1.-</ecNumber>
    </recommendedName>
    <alternativeName>
        <fullName evidence="5">NADH dehydrogenase I subunit N</fullName>
    </alternativeName>
    <alternativeName>
        <fullName evidence="5">NDH-1 subunit N</fullName>
    </alternativeName>
</protein>
<feature type="transmembrane region" description="Helical" evidence="5">
    <location>
        <begin position="346"/>
        <end position="371"/>
    </location>
</feature>
<dbReference type="GO" id="GO:0008137">
    <property type="term" value="F:NADH dehydrogenase (ubiquinone) activity"/>
    <property type="evidence" value="ECO:0007669"/>
    <property type="project" value="InterPro"/>
</dbReference>
<dbReference type="InterPro" id="IPR010096">
    <property type="entry name" value="NADH-Q_OxRdtase_suN/2"/>
</dbReference>
<feature type="region of interest" description="Disordered" evidence="7">
    <location>
        <begin position="487"/>
        <end position="526"/>
    </location>
</feature>
<feature type="transmembrane region" description="Helical" evidence="5">
    <location>
        <begin position="428"/>
        <end position="448"/>
    </location>
</feature>
<keyword evidence="5" id="KW-0520">NAD</keyword>
<feature type="transmembrane region" description="Helical" evidence="5">
    <location>
        <begin position="254"/>
        <end position="273"/>
    </location>
</feature>
<feature type="transmembrane region" description="Helical" evidence="5">
    <location>
        <begin position="13"/>
        <end position="36"/>
    </location>
</feature>